<evidence type="ECO:0000313" key="2">
    <source>
        <dbReference type="EMBL" id="MBW47422.1"/>
    </source>
</evidence>
<reference evidence="2" key="1">
    <citation type="submission" date="2018-01" db="EMBL/GenBank/DDBJ databases">
        <title>An insight into the sialome of Amazonian anophelines.</title>
        <authorList>
            <person name="Ribeiro J.M."/>
            <person name="Scarpassa V."/>
            <person name="Calvo E."/>
        </authorList>
    </citation>
    <scope>NUCLEOTIDE SEQUENCE</scope>
    <source>
        <tissue evidence="2">Salivary glands</tissue>
    </source>
</reference>
<sequence length="78" mass="8871">MQSLSSLLLLPPFTLLHTRLRKTTAATTRTERHSIQPTPSLLYDLSALFRTLRLTLEHALRHSTTNPLGCFTESPENR</sequence>
<protein>
    <submittedName>
        <fullName evidence="2">Putative secreted protein</fullName>
    </submittedName>
</protein>
<dbReference type="EMBL" id="GGFK01014101">
    <property type="protein sequence ID" value="MBW47422.1"/>
    <property type="molecule type" value="Transcribed_RNA"/>
</dbReference>
<proteinExistence type="predicted"/>
<keyword evidence="1" id="KW-0732">Signal</keyword>
<feature type="signal peptide" evidence="1">
    <location>
        <begin position="1"/>
        <end position="25"/>
    </location>
</feature>
<feature type="chain" id="PRO_5014876008" evidence="1">
    <location>
        <begin position="26"/>
        <end position="78"/>
    </location>
</feature>
<name>A0A2M4B372_9DIPT</name>
<dbReference type="AlphaFoldDB" id="A0A2M4B372"/>
<evidence type="ECO:0000256" key="1">
    <source>
        <dbReference type="SAM" id="SignalP"/>
    </source>
</evidence>
<organism evidence="2">
    <name type="scientific">Anopheles triannulatus</name>
    <dbReference type="NCBI Taxonomy" id="58253"/>
    <lineage>
        <taxon>Eukaryota</taxon>
        <taxon>Metazoa</taxon>
        <taxon>Ecdysozoa</taxon>
        <taxon>Arthropoda</taxon>
        <taxon>Hexapoda</taxon>
        <taxon>Insecta</taxon>
        <taxon>Pterygota</taxon>
        <taxon>Neoptera</taxon>
        <taxon>Endopterygota</taxon>
        <taxon>Diptera</taxon>
        <taxon>Nematocera</taxon>
        <taxon>Culicoidea</taxon>
        <taxon>Culicidae</taxon>
        <taxon>Anophelinae</taxon>
        <taxon>Anopheles</taxon>
    </lineage>
</organism>
<accession>A0A2M4B372</accession>